<keyword evidence="6" id="KW-0862">Zinc</keyword>
<dbReference type="SUPFAM" id="SSF63411">
    <property type="entry name" value="LuxS/MPP-like metallohydrolase"/>
    <property type="match status" value="1"/>
</dbReference>
<evidence type="ECO:0000259" key="8">
    <source>
        <dbReference type="Pfam" id="PF00675"/>
    </source>
</evidence>
<protein>
    <recommendedName>
        <fullName evidence="8">Peptidase M16 N-terminal domain-containing protein</fullName>
    </recommendedName>
</protein>
<dbReference type="EMBL" id="JBHFFA010000106">
    <property type="protein sequence ID" value="KAL2603032.1"/>
    <property type="molecule type" value="Genomic_DNA"/>
</dbReference>
<feature type="domain" description="Peptidase M16 N-terminal" evidence="8">
    <location>
        <begin position="60"/>
        <end position="196"/>
    </location>
</feature>
<sequence length="230" mass="25774">MGYFVVESNESLEMPMEGNIATLLHSRSIKRGHPEDVPIFKARSDKRNYRRIVLPNAMQVLLVSDPETDTAAASMDVHVGCFCDPPELPGLAHFLEHMLFFSNQKYPEEGSFMKFLGSHGGSTNAYTASLSTNFQFDVGVDHLEEALDRFAQFFICPAFSEDATGREVRAVDSENSMNLLSDARRLGQLDNHLTSTDHPQHKFGCGNLRTLEEIPKSKGIDTRAEMLKLY</sequence>
<evidence type="ECO:0000256" key="2">
    <source>
        <dbReference type="ARBA" id="ARBA00007261"/>
    </source>
</evidence>
<dbReference type="GO" id="GO:0046872">
    <property type="term" value="F:metal ion binding"/>
    <property type="evidence" value="ECO:0007669"/>
    <property type="project" value="UniProtKB-KW"/>
</dbReference>
<evidence type="ECO:0000313" key="11">
    <source>
        <dbReference type="Proteomes" id="UP001605036"/>
    </source>
</evidence>
<organism evidence="9 11">
    <name type="scientific">Riccia fluitans</name>
    <dbReference type="NCBI Taxonomy" id="41844"/>
    <lineage>
        <taxon>Eukaryota</taxon>
        <taxon>Viridiplantae</taxon>
        <taxon>Streptophyta</taxon>
        <taxon>Embryophyta</taxon>
        <taxon>Marchantiophyta</taxon>
        <taxon>Marchantiopsida</taxon>
        <taxon>Marchantiidae</taxon>
        <taxon>Marchantiales</taxon>
        <taxon>Ricciaceae</taxon>
        <taxon>Riccia</taxon>
    </lineage>
</organism>
<evidence type="ECO:0000256" key="3">
    <source>
        <dbReference type="ARBA" id="ARBA00022670"/>
    </source>
</evidence>
<reference evidence="9 11" key="1">
    <citation type="submission" date="2024-09" db="EMBL/GenBank/DDBJ databases">
        <title>Chromosome-scale assembly of Riccia fluitans.</title>
        <authorList>
            <person name="Paukszto L."/>
            <person name="Sawicki J."/>
            <person name="Karawczyk K."/>
            <person name="Piernik-Szablinska J."/>
            <person name="Szczecinska M."/>
            <person name="Mazdziarz M."/>
        </authorList>
    </citation>
    <scope>NUCLEOTIDE SEQUENCE [LARGE SCALE GENOMIC DNA]</scope>
    <source>
        <strain evidence="9">Rf_01</strain>
        <tissue evidence="9">Aerial parts of the thallus</tissue>
    </source>
</reference>
<accession>A0ABD1XHV0</accession>
<dbReference type="GO" id="GO:0004222">
    <property type="term" value="F:metalloendopeptidase activity"/>
    <property type="evidence" value="ECO:0007669"/>
    <property type="project" value="UniProtKB-ARBA"/>
</dbReference>
<keyword evidence="4" id="KW-0479">Metal-binding</keyword>
<dbReference type="InterPro" id="IPR050626">
    <property type="entry name" value="Peptidase_M16"/>
</dbReference>
<dbReference type="Pfam" id="PF00675">
    <property type="entry name" value="Peptidase_M16"/>
    <property type="match status" value="1"/>
</dbReference>
<dbReference type="Proteomes" id="UP001605036">
    <property type="component" value="Unassembled WGS sequence"/>
</dbReference>
<dbReference type="PANTHER" id="PTHR43690:SF18">
    <property type="entry name" value="INSULIN-DEGRADING ENZYME-RELATED"/>
    <property type="match status" value="1"/>
</dbReference>
<evidence type="ECO:0000256" key="1">
    <source>
        <dbReference type="ARBA" id="ARBA00001947"/>
    </source>
</evidence>
<dbReference type="AlphaFoldDB" id="A0ABD1XHV0"/>
<evidence type="ECO:0000256" key="6">
    <source>
        <dbReference type="ARBA" id="ARBA00022833"/>
    </source>
</evidence>
<name>A0ABD1XHV0_9MARC</name>
<dbReference type="PANTHER" id="PTHR43690">
    <property type="entry name" value="NARDILYSIN"/>
    <property type="match status" value="1"/>
</dbReference>
<comment type="caution">
    <text evidence="9">The sequence shown here is derived from an EMBL/GenBank/DDBJ whole genome shotgun (WGS) entry which is preliminary data.</text>
</comment>
<dbReference type="InterPro" id="IPR011765">
    <property type="entry name" value="Pept_M16_N"/>
</dbReference>
<dbReference type="Gene3D" id="3.30.830.10">
    <property type="entry name" value="Metalloenzyme, LuxS/M16 peptidase-like"/>
    <property type="match status" value="1"/>
</dbReference>
<evidence type="ECO:0000256" key="4">
    <source>
        <dbReference type="ARBA" id="ARBA00022723"/>
    </source>
</evidence>
<keyword evidence="3" id="KW-0645">Protease</keyword>
<evidence type="ECO:0000256" key="7">
    <source>
        <dbReference type="ARBA" id="ARBA00023049"/>
    </source>
</evidence>
<keyword evidence="5" id="KW-0378">Hydrolase</keyword>
<evidence type="ECO:0000256" key="5">
    <source>
        <dbReference type="ARBA" id="ARBA00022801"/>
    </source>
</evidence>
<proteinExistence type="inferred from homology"/>
<comment type="similarity">
    <text evidence="2">Belongs to the peptidase M16 family.</text>
</comment>
<evidence type="ECO:0000313" key="10">
    <source>
        <dbReference type="EMBL" id="KAL2603032.1"/>
    </source>
</evidence>
<comment type="cofactor">
    <cofactor evidence="1">
        <name>Zn(2+)</name>
        <dbReference type="ChEBI" id="CHEBI:29105"/>
    </cofactor>
</comment>
<keyword evidence="7" id="KW-0482">Metalloprotease</keyword>
<evidence type="ECO:0000313" key="9">
    <source>
        <dbReference type="EMBL" id="KAL2602980.1"/>
    </source>
</evidence>
<dbReference type="InterPro" id="IPR011249">
    <property type="entry name" value="Metalloenz_LuxS/M16"/>
</dbReference>
<keyword evidence="11" id="KW-1185">Reference proteome</keyword>
<dbReference type="EMBL" id="JBHFFA010000152">
    <property type="protein sequence ID" value="KAL2602980.1"/>
    <property type="molecule type" value="Genomic_DNA"/>
</dbReference>
<dbReference type="FunFam" id="3.30.830.10:FF:000012">
    <property type="entry name" value="Protease 3"/>
    <property type="match status" value="1"/>
</dbReference>
<dbReference type="GO" id="GO:0006508">
    <property type="term" value="P:proteolysis"/>
    <property type="evidence" value="ECO:0007669"/>
    <property type="project" value="UniProtKB-KW"/>
</dbReference>
<gene>
    <name evidence="9" type="ORF">R1flu_013148</name>
    <name evidence="10" type="ORF">R1flu_022425</name>
</gene>